<dbReference type="InterPro" id="IPR002173">
    <property type="entry name" value="Carboh/pur_kinase_PfkB_CS"/>
</dbReference>
<sequence length="315" mass="34076">MKNIMIIGAAVGDVLVYPASPEVFAAGSWPAREILLSTGGDGLNEATVLADLGKSPYLCTLLGKDKMGEMVRAHCEARGIRKDFLQYDQDIPTGLNVVLVQENGARSFLTNPASSLRKLKREHIPRKFPEDVGILCLASIFVSPCLENQELSEIFARAKEQGLTVCADMTKRKKGETAWDMKETFSQVDYLFANQEEGQLLTGKSAPEEIAHALLECGAGCAVIKTGGKGCYIKNKKEAFAIPGFSVECVDTTGAGDSFCAGFLYGLSEKKDLYTCGLYGNACGALAVRQVGACREKILWKDVDKIIKEQGKKNG</sequence>
<dbReference type="Proteomes" id="UP000823893">
    <property type="component" value="Unassembled WGS sequence"/>
</dbReference>
<gene>
    <name evidence="6" type="ORF">H9935_07595</name>
</gene>
<dbReference type="PROSITE" id="PS00583">
    <property type="entry name" value="PFKB_KINASES_1"/>
    <property type="match status" value="1"/>
</dbReference>
<evidence type="ECO:0000259" key="5">
    <source>
        <dbReference type="Pfam" id="PF00294"/>
    </source>
</evidence>
<dbReference type="PROSITE" id="PS00584">
    <property type="entry name" value="PFKB_KINASES_2"/>
    <property type="match status" value="1"/>
</dbReference>
<keyword evidence="2 4" id="KW-0808">Transferase</keyword>
<dbReference type="GO" id="GO:0016301">
    <property type="term" value="F:kinase activity"/>
    <property type="evidence" value="ECO:0007669"/>
    <property type="project" value="UniProtKB-KW"/>
</dbReference>
<keyword evidence="3 4" id="KW-0418">Kinase</keyword>
<dbReference type="Pfam" id="PF00294">
    <property type="entry name" value="PfkB"/>
    <property type="match status" value="1"/>
</dbReference>
<feature type="domain" description="Carbohydrate kinase PfkB" evidence="5">
    <location>
        <begin position="1"/>
        <end position="294"/>
    </location>
</feature>
<dbReference type="GO" id="GO:0005829">
    <property type="term" value="C:cytosol"/>
    <property type="evidence" value="ECO:0007669"/>
    <property type="project" value="TreeGrafter"/>
</dbReference>
<dbReference type="Gene3D" id="3.40.1190.20">
    <property type="match status" value="1"/>
</dbReference>
<comment type="similarity">
    <text evidence="1 4">Belongs to the carbohydrate kinase PfkB family.</text>
</comment>
<evidence type="ECO:0000256" key="2">
    <source>
        <dbReference type="ARBA" id="ARBA00022679"/>
    </source>
</evidence>
<reference evidence="6" key="1">
    <citation type="journal article" date="2021" name="PeerJ">
        <title>Extensive microbial diversity within the chicken gut microbiome revealed by metagenomics and culture.</title>
        <authorList>
            <person name="Gilroy R."/>
            <person name="Ravi A."/>
            <person name="Getino M."/>
            <person name="Pursley I."/>
            <person name="Horton D.L."/>
            <person name="Alikhan N.F."/>
            <person name="Baker D."/>
            <person name="Gharbi K."/>
            <person name="Hall N."/>
            <person name="Watson M."/>
            <person name="Adriaenssens E.M."/>
            <person name="Foster-Nyarko E."/>
            <person name="Jarju S."/>
            <person name="Secka A."/>
            <person name="Antonio M."/>
            <person name="Oren A."/>
            <person name="Chaudhuri R.R."/>
            <person name="La Ragione R."/>
            <person name="Hildebrand F."/>
            <person name="Pallen M.J."/>
        </authorList>
    </citation>
    <scope>NUCLEOTIDE SEQUENCE</scope>
    <source>
        <strain evidence="6">ChiSxjej6B18-287</strain>
    </source>
</reference>
<proteinExistence type="inferred from homology"/>
<dbReference type="EMBL" id="DWWV01000098">
    <property type="protein sequence ID" value="HJC10667.1"/>
    <property type="molecule type" value="Genomic_DNA"/>
</dbReference>
<evidence type="ECO:0000313" key="7">
    <source>
        <dbReference type="Proteomes" id="UP000823893"/>
    </source>
</evidence>
<dbReference type="SUPFAM" id="SSF53613">
    <property type="entry name" value="Ribokinase-like"/>
    <property type="match status" value="1"/>
</dbReference>
<evidence type="ECO:0000256" key="3">
    <source>
        <dbReference type="ARBA" id="ARBA00022777"/>
    </source>
</evidence>
<dbReference type="PANTHER" id="PTHR10584">
    <property type="entry name" value="SUGAR KINASE"/>
    <property type="match status" value="1"/>
</dbReference>
<comment type="caution">
    <text evidence="6">The sequence shown here is derived from an EMBL/GenBank/DDBJ whole genome shotgun (WGS) entry which is preliminary data.</text>
</comment>
<evidence type="ECO:0000256" key="1">
    <source>
        <dbReference type="ARBA" id="ARBA00010688"/>
    </source>
</evidence>
<accession>A0A9D2N4X8</accession>
<dbReference type="InterPro" id="IPR011611">
    <property type="entry name" value="PfkB_dom"/>
</dbReference>
<dbReference type="AlphaFoldDB" id="A0A9D2N4X8"/>
<dbReference type="CDD" id="cd01166">
    <property type="entry name" value="KdgK"/>
    <property type="match status" value="1"/>
</dbReference>
<dbReference type="InterPro" id="IPR029056">
    <property type="entry name" value="Ribokinase-like"/>
</dbReference>
<dbReference type="PRINTS" id="PR00990">
    <property type="entry name" value="RIBOKINASE"/>
</dbReference>
<organism evidence="6 7">
    <name type="scientific">Candidatus Blautia merdigallinarum</name>
    <dbReference type="NCBI Taxonomy" id="2838495"/>
    <lineage>
        <taxon>Bacteria</taxon>
        <taxon>Bacillati</taxon>
        <taxon>Bacillota</taxon>
        <taxon>Clostridia</taxon>
        <taxon>Lachnospirales</taxon>
        <taxon>Lachnospiraceae</taxon>
        <taxon>Blautia</taxon>
    </lineage>
</organism>
<reference evidence="6" key="2">
    <citation type="submission" date="2021-04" db="EMBL/GenBank/DDBJ databases">
        <authorList>
            <person name="Gilroy R."/>
        </authorList>
    </citation>
    <scope>NUCLEOTIDE SEQUENCE</scope>
    <source>
        <strain evidence="6">ChiSxjej6B18-287</strain>
    </source>
</reference>
<dbReference type="PANTHER" id="PTHR10584:SF166">
    <property type="entry name" value="RIBOKINASE"/>
    <property type="match status" value="1"/>
</dbReference>
<evidence type="ECO:0000256" key="4">
    <source>
        <dbReference type="RuleBase" id="RU003704"/>
    </source>
</evidence>
<evidence type="ECO:0000313" key="6">
    <source>
        <dbReference type="EMBL" id="HJC10667.1"/>
    </source>
</evidence>
<dbReference type="InterPro" id="IPR002139">
    <property type="entry name" value="Ribo/fructo_kinase"/>
</dbReference>
<protein>
    <submittedName>
        <fullName evidence="6">Sugar kinase</fullName>
    </submittedName>
</protein>
<dbReference type="GO" id="GO:0006796">
    <property type="term" value="P:phosphate-containing compound metabolic process"/>
    <property type="evidence" value="ECO:0007669"/>
    <property type="project" value="UniProtKB-ARBA"/>
</dbReference>
<name>A0A9D2N4X8_9FIRM</name>